<comment type="caution">
    <text evidence="2">The sequence shown here is derived from an EMBL/GenBank/DDBJ whole genome shotgun (WGS) entry which is preliminary data.</text>
</comment>
<proteinExistence type="predicted"/>
<evidence type="ECO:0000256" key="1">
    <source>
        <dbReference type="SAM" id="Phobius"/>
    </source>
</evidence>
<name>A0ABV6JTT0_9PROT</name>
<protein>
    <submittedName>
        <fullName evidence="2">Uncharacterized protein</fullName>
    </submittedName>
</protein>
<accession>A0ABV6JTT0</accession>
<dbReference type="Proteomes" id="UP001589865">
    <property type="component" value="Unassembled WGS sequence"/>
</dbReference>
<sequence length="51" mass="5821">MAQWWRHPPDRARLITIAVAIVASLVLVGIERTVGWPSWLHTEPVPIRRAP</sequence>
<keyword evidence="3" id="KW-1185">Reference proteome</keyword>
<feature type="transmembrane region" description="Helical" evidence="1">
    <location>
        <begin position="12"/>
        <end position="30"/>
    </location>
</feature>
<reference evidence="2 3" key="1">
    <citation type="submission" date="2024-09" db="EMBL/GenBank/DDBJ databases">
        <authorList>
            <person name="Sun Q."/>
            <person name="Mori K."/>
        </authorList>
    </citation>
    <scope>NUCLEOTIDE SEQUENCE [LARGE SCALE GENOMIC DNA]</scope>
    <source>
        <strain evidence="2 3">TBRC 5777</strain>
    </source>
</reference>
<keyword evidence="1" id="KW-1133">Transmembrane helix</keyword>
<evidence type="ECO:0000313" key="3">
    <source>
        <dbReference type="Proteomes" id="UP001589865"/>
    </source>
</evidence>
<dbReference type="EMBL" id="JBHLUN010000008">
    <property type="protein sequence ID" value="MFC0409019.1"/>
    <property type="molecule type" value="Genomic_DNA"/>
</dbReference>
<organism evidence="2 3">
    <name type="scientific">Roseomonas elaeocarpi</name>
    <dbReference type="NCBI Taxonomy" id="907779"/>
    <lineage>
        <taxon>Bacteria</taxon>
        <taxon>Pseudomonadati</taxon>
        <taxon>Pseudomonadota</taxon>
        <taxon>Alphaproteobacteria</taxon>
        <taxon>Acetobacterales</taxon>
        <taxon>Roseomonadaceae</taxon>
        <taxon>Roseomonas</taxon>
    </lineage>
</organism>
<dbReference type="RefSeq" id="WP_377044772.1">
    <property type="nucleotide sequence ID" value="NZ_JBHLUN010000008.1"/>
</dbReference>
<keyword evidence="1" id="KW-0812">Transmembrane</keyword>
<keyword evidence="1" id="KW-0472">Membrane</keyword>
<evidence type="ECO:0000313" key="2">
    <source>
        <dbReference type="EMBL" id="MFC0409019.1"/>
    </source>
</evidence>
<gene>
    <name evidence="2" type="ORF">ACFFGY_12215</name>
</gene>